<keyword evidence="5" id="KW-1185">Reference proteome</keyword>
<comment type="caution">
    <text evidence="4">The sequence shown here is derived from an EMBL/GenBank/DDBJ whole genome shotgun (WGS) entry which is preliminary data.</text>
</comment>
<name>A0ABT3YFV8_9HYPH</name>
<organism evidence="4 5">
    <name type="scientific">Hoeflea ulvae</name>
    <dbReference type="NCBI Taxonomy" id="2983764"/>
    <lineage>
        <taxon>Bacteria</taxon>
        <taxon>Pseudomonadati</taxon>
        <taxon>Pseudomonadota</taxon>
        <taxon>Alphaproteobacteria</taxon>
        <taxon>Hyphomicrobiales</taxon>
        <taxon>Rhizobiaceae</taxon>
        <taxon>Hoeflea</taxon>
    </lineage>
</organism>
<keyword evidence="3" id="KW-0143">Chaperone</keyword>
<accession>A0ABT3YFV8</accession>
<evidence type="ECO:0000313" key="5">
    <source>
        <dbReference type="Proteomes" id="UP001081283"/>
    </source>
</evidence>
<dbReference type="SUPFAM" id="SSF160909">
    <property type="entry name" value="ATP12-like"/>
    <property type="match status" value="1"/>
</dbReference>
<dbReference type="PANTHER" id="PTHR21013">
    <property type="entry name" value="ATP SYNTHASE MITOCHONDRIAL F1 COMPLEX ASSEMBLY FACTOR 2/ATP12 PROTEIN, MITOCHONDRIAL PRECURSOR"/>
    <property type="match status" value="1"/>
</dbReference>
<evidence type="ECO:0000256" key="1">
    <source>
        <dbReference type="ARBA" id="ARBA00008231"/>
    </source>
</evidence>
<dbReference type="Gene3D" id="1.10.3580.10">
    <property type="entry name" value="ATP12 ATPase"/>
    <property type="match status" value="1"/>
</dbReference>
<dbReference type="EMBL" id="JAOVZQ010000001">
    <property type="protein sequence ID" value="MCY0094771.1"/>
    <property type="molecule type" value="Genomic_DNA"/>
</dbReference>
<dbReference type="Gene3D" id="3.30.2180.10">
    <property type="entry name" value="ATP12-like"/>
    <property type="match status" value="1"/>
</dbReference>
<dbReference type="Pfam" id="PF07542">
    <property type="entry name" value="ATP12"/>
    <property type="match status" value="1"/>
</dbReference>
<evidence type="ECO:0000313" key="4">
    <source>
        <dbReference type="EMBL" id="MCY0094771.1"/>
    </source>
</evidence>
<dbReference type="RefSeq" id="WP_267612693.1">
    <property type="nucleotide sequence ID" value="NZ_JAOVZQ010000001.1"/>
</dbReference>
<dbReference type="PANTHER" id="PTHR21013:SF10">
    <property type="entry name" value="ATP SYNTHASE MITOCHONDRIAL F1 COMPLEX ASSEMBLY FACTOR 2"/>
    <property type="match status" value="1"/>
</dbReference>
<gene>
    <name evidence="4" type="ORF">OEG82_12135</name>
</gene>
<comment type="similarity">
    <text evidence="1">Belongs to the ATP12 family.</text>
</comment>
<dbReference type="InterPro" id="IPR011419">
    <property type="entry name" value="ATP12_ATP_synth-F1-assembly"/>
</dbReference>
<dbReference type="Proteomes" id="UP001081283">
    <property type="component" value="Unassembled WGS sequence"/>
</dbReference>
<proteinExistence type="inferred from homology"/>
<evidence type="ECO:0000256" key="2">
    <source>
        <dbReference type="ARBA" id="ARBA00022946"/>
    </source>
</evidence>
<dbReference type="InterPro" id="IPR023335">
    <property type="entry name" value="ATP12_ortho_dom_sf"/>
</dbReference>
<reference evidence="4" key="1">
    <citation type="submission" date="2022-10" db="EMBL/GenBank/DDBJ databases">
        <title>Hoeflea sp. J2-29, isolated from marine algae.</title>
        <authorList>
            <person name="Kristyanto S."/>
            <person name="Kim J.M."/>
            <person name="Jeon C.O."/>
        </authorList>
    </citation>
    <scope>NUCLEOTIDE SEQUENCE</scope>
    <source>
        <strain evidence="4">J2-29</strain>
    </source>
</reference>
<evidence type="ECO:0000256" key="3">
    <source>
        <dbReference type="ARBA" id="ARBA00023186"/>
    </source>
</evidence>
<dbReference type="InterPro" id="IPR042272">
    <property type="entry name" value="ATP12_ATP_synth-F1-assembly_N"/>
</dbReference>
<sequence>MSDILSDLDLGDASPSDPVREIQAGLKKVLPKRFYKQASVIPAADGGFAVALDGKPVRTPSRQELAVADADLAAALAAEWEAQTDKIDPATMPLTRMINTAIDAVSTAQEAVFEDILRYAGSDLLCYRADGPEALVAREAEHWDPHLDWAASQGARLVLAEGIIHVEQPAEAIRAIAVLLRRYAKPLQLTALHTITTITGSLVLALALAEGKAEPAEIWAAAHVDEDFNISQWGEDHEAAARRAKRLIDFEAAALILSACKT</sequence>
<keyword evidence="2" id="KW-0809">Transit peptide</keyword>
<protein>
    <submittedName>
        <fullName evidence="4">ATPase</fullName>
    </submittedName>
</protein>